<gene>
    <name evidence="1" type="ORF">OD816_000707</name>
</gene>
<reference evidence="1" key="1">
    <citation type="submission" date="2022-11" db="EMBL/GenBank/DDBJ databases">
        <title>Candidatus Alkanophaga archaea from heated hydrothermal vent sediment oxidize petroleum alkanes.</title>
        <authorList>
            <person name="Zehnle H."/>
            <person name="Laso-Perez R."/>
            <person name="Lipp J."/>
            <person name="Teske A."/>
            <person name="Wegener G."/>
        </authorList>
    </citation>
    <scope>NUCLEOTIDE SEQUENCE</scope>
    <source>
        <strain evidence="1">MCA70</strain>
    </source>
</reference>
<dbReference type="AlphaFoldDB" id="A0AAE3P1K8"/>
<proteinExistence type="predicted"/>
<organism evidence="1 2">
    <name type="scientific">Candidatus Thermodesulfobacterium syntrophicum</name>
    <dbReference type="NCBI Taxonomy" id="3060442"/>
    <lineage>
        <taxon>Bacteria</taxon>
        <taxon>Pseudomonadati</taxon>
        <taxon>Thermodesulfobacteriota</taxon>
        <taxon>Thermodesulfobacteria</taxon>
        <taxon>Thermodesulfobacteriales</taxon>
        <taxon>Thermodesulfobacteriaceae</taxon>
        <taxon>Thermodesulfobacterium</taxon>
    </lineage>
</organism>
<accession>A0AAE3P1K8</accession>
<comment type="caution">
    <text evidence="1">The sequence shown here is derived from an EMBL/GenBank/DDBJ whole genome shotgun (WGS) entry which is preliminary data.</text>
</comment>
<evidence type="ECO:0000313" key="2">
    <source>
        <dbReference type="Proteomes" id="UP001144110"/>
    </source>
</evidence>
<evidence type="ECO:0000313" key="1">
    <source>
        <dbReference type="EMBL" id="MDF2953462.1"/>
    </source>
</evidence>
<sequence length="1221" mass="141741">MFKKAFFIISIFLFFLFLIFILIFLNINSILNSQQVKEKFSKFLKKNYAVELDYERVKINLLQQKVFLKNLSYKSPQYEAFLPEGNFTFSFSKLLRLNFIPTKFISENGYLKIHRKKKPFHLKEFAKNIAKLSPIYLAVNNMTLDYETPVGWINLKNFNLRLRVNREQALYEADSESNLFEKVTFKGRFNYKKLFSENSLEVKNLNLSKLQRLSDYGIFKTILNLKSEIVLEKDTLNVAFAVLNPYLFLKRVPSKKLLGGYLEGLIVANKDKIKITLDPLIVNYPKINGSVDLTKNKKGYKILASVKEFNLSDIENLLPKLFPENEKIKKVLAIVKGGNFYDIKIETSGRNVKDVFKVKNLVLKATLKKGKIKISKLPFDFENIQGELIFEKNILQFWGSASLNKNTFLKVKKLSLNFKEKNPLLFIDGDFYTSAEEVTKIISQFVKNPENFKNYEFNGDLKGVIKLTGNIPNIEGKIKFFLDNVAVKTPYYSNPIKIKRGRLIYDFDNKIFAKNLAIFSTNSYVKELTGELDLKSFNINVSAKNIWIFPEIIEELSKKNKKIKNFISKYNIFFKNIHFDYLKYKDNLGYLKNKSDSIIEHLKKNIIAKGNLTDLVSKVPYKGGTFKIKIEKLSFEYEKGRFVFNNALVYLEDSNFSIEGEIYNKQVVINGSGELKKELENKIKNLSDIFSKFSIKVPVKFDKFEILYDSKALLYSGTHIINGLSVSLDLNKTEKFFDINLDFLSEKSDLKVQLKKQETETSLKTEGKLNLKDLSKLIGQGKHNVAGKLECSLNLKIPKEFKVKDLKSFFNFYLTSHLIMQNSYLKVDNFKYFYNKTSFISVDFLGNFTDKEIRISNFSLKWNNNQIKGNFNLEKKKDYLYLNGDLFGEKADLRNFIKKEKISKKSKDSFQILDDIPLIADINFCVNSLTLPTSHQFENINGEISFDNRNKLIIIDIPEIYFCNLSLQAIYEKDLENQYIYVEVLPSKGDFLDLFSCLSPEEMPTVILEGPYNLDGYFYAEGDTKTLIKEATGTLEIRSNKGYIYRAPLLAKIFSYLSPIDLFRGKVTNLENNLLEYEELDVKTFFEDTTLNLDTGFLSAVGFRLFGEGKVDLSKEKLNLTFYVSPFKTIDVIIEKIPYLGKWILGKPRMLIYLPLQVTGTYKNYNIVPLHPSSIGKGIFTFIFRIFGISEEFFKKEEIKEFKKQKLLEKKEKYEKIDKSL</sequence>
<name>A0AAE3P1K8_9BACT</name>
<protein>
    <submittedName>
        <fullName evidence="1">AsmA protein involved in outer membrane biogenesis</fullName>
    </submittedName>
</protein>
<dbReference type="Proteomes" id="UP001144110">
    <property type="component" value="Unassembled WGS sequence"/>
</dbReference>
<dbReference type="EMBL" id="JAPHEG010000003">
    <property type="protein sequence ID" value="MDF2953462.1"/>
    <property type="molecule type" value="Genomic_DNA"/>
</dbReference>